<feature type="disulfide bond" evidence="14">
    <location>
        <begin position="551"/>
        <end position="560"/>
    </location>
</feature>
<dbReference type="FunFam" id="2.10.25.10:FF:000143">
    <property type="entry name" value="Protein crumbs 1"/>
    <property type="match status" value="1"/>
</dbReference>
<dbReference type="InterPro" id="IPR035940">
    <property type="entry name" value="CAP_sf"/>
</dbReference>
<feature type="transmembrane region" description="Helical" evidence="15">
    <location>
        <begin position="1625"/>
        <end position="1648"/>
    </location>
</feature>
<dbReference type="PROSITE" id="PS00010">
    <property type="entry name" value="ASX_HYDROXYL"/>
    <property type="match status" value="10"/>
</dbReference>
<feature type="disulfide bond" evidence="14">
    <location>
        <begin position="398"/>
        <end position="407"/>
    </location>
</feature>
<dbReference type="GO" id="GO:0060218">
    <property type="term" value="P:hematopoietic stem cell differentiation"/>
    <property type="evidence" value="ECO:0007669"/>
    <property type="project" value="UniProtKB-ARBA"/>
</dbReference>
<dbReference type="FunFam" id="2.10.25.10:FF:000339">
    <property type="entry name" value="Crumbs cell polarity complex component 2"/>
    <property type="match status" value="1"/>
</dbReference>
<dbReference type="FunFam" id="2.60.120.200:FF:000081">
    <property type="entry name" value="Crumbs 1, cell polarity complex component"/>
    <property type="match status" value="1"/>
</dbReference>
<keyword evidence="12" id="KW-0325">Glycoprotein</keyword>
<dbReference type="Pfam" id="PF00188">
    <property type="entry name" value="CAP"/>
    <property type="match status" value="1"/>
</dbReference>
<comment type="caution">
    <text evidence="14">Lacks conserved residue(s) required for the propagation of feature annotation.</text>
</comment>
<feature type="disulfide bond" evidence="14">
    <location>
        <begin position="999"/>
        <end position="1008"/>
    </location>
</feature>
<evidence type="ECO:0000256" key="1">
    <source>
        <dbReference type="ARBA" id="ARBA00004247"/>
    </source>
</evidence>
<feature type="domain" description="EGF-like" evidence="17">
    <location>
        <begin position="1498"/>
        <end position="1534"/>
    </location>
</feature>
<dbReference type="SMART" id="SM00181">
    <property type="entry name" value="EGF"/>
    <property type="match status" value="19"/>
</dbReference>
<feature type="disulfide bond" evidence="14">
    <location>
        <begin position="1524"/>
        <end position="1533"/>
    </location>
</feature>
<evidence type="ECO:0000256" key="4">
    <source>
        <dbReference type="ARBA" id="ARBA00022536"/>
    </source>
</evidence>
<keyword evidence="11 14" id="KW-1015">Disulfide bond</keyword>
<keyword evidence="9 15" id="KW-1133">Transmembrane helix</keyword>
<keyword evidence="3" id="KW-1003">Cell membrane</keyword>
<dbReference type="GO" id="GO:0007157">
    <property type="term" value="P:heterophilic cell-cell adhesion via plasma membrane cell adhesion molecules"/>
    <property type="evidence" value="ECO:0007669"/>
    <property type="project" value="TreeGrafter"/>
</dbReference>
<evidence type="ECO:0000256" key="3">
    <source>
        <dbReference type="ARBA" id="ARBA00022475"/>
    </source>
</evidence>
<sequence>MADASFQREFLQAHNAYRALHGSPLLTLSSELTASAQKWADHLLALGLMNHSDTKDGENIFTKLSSDTLTGKEAVDAWYSEIKDYNWSSPGFKSNNGHFTQVVWKDSTELGVGLAAVGTRAYVVGQYRPAGNMNMPGYFESNVLPKAWSPERRTRSPKTHIHTQALRHWVPAVRHGGARISLDGALQCAGWRACGLTPCSALTGNLSRLLHHGVWKSLVQISEDSADYRDDVQTGSEAAFAAARQRIQNVVWVRGRGRICSLHFVKSKAADCCGVFGAQAELPVSCGLLCTVAADKCLPSPCNNGATCLDHLHDYVCLCPKGPVWYMGKNCDELYDACIMAPCNNCTSRPGTGEFTCHCPDGFTGLNCTEDVDECHSKPCNGTKSYCINGIKGYSCHCPPGFGGKDCQINVTTCSEGTCQNGGTCVDIPDTGHQCQCAAGYQGTNCEENTDECLSEPCQNGAICKDGVNAYQCFCVPGFQGYHCDLDINECASLPCQNNSTCLDEVDHYTCTCGPGFKGINCEVEIDECEVHPCQNGATCRDYIATYRCECMAGFQGQDCEVNIDECLNTPCLNEGKCIDGVNSYECDCEWTGFVGNHCEDDILECASDPCKHGATCLEGINQYKCLCWPGYEGENCQVDIDECEQLPCENSGKCFQRSDAQNYGMLPELGTTPLTYEGAAGFICHCLPGFTGVHCEVDINECDSYPCQNGATCEDAANSYRCYCPMPEPGQEPWGGRDCDVRLVGCQQHQCQHKAGCDPMLTDDGEHSYTCLCPPGWNGERCNTSTTFSFNMEGYIHMQLPISENRTRRETEDHNHGLHMQLRFKSTLPDMVLYYRGTMERFVSLELLSGSLQARVKSGKVLHVIYPGQVNNGDWHQVSVTMDERLVLTVKGLGCEEGCQVKNEGHNHLIFLQPSSFQQLYVGGAPQEYLGRTSSGRGFIGCMEDLYVDHKLLLPQDLIREENQGLELGCTKKDWCQDDPCMQRGQCADMWVHARCQCHRPYYGESCEKEYPSWTFGHENTTSYSAFNISETHGENFTVSFLMRSLKHNGLLLQFRREGKPYLTIYLKEGTVAIYSPHTTLLTEAKFVTNGSNNLVTVKVHHGHVVFPRAGNHRALGNVSIEAGDVVYVGGLPVSKSMNAWGGNFKGCMQDIRLDHKHLTTEDHPEKMEVYQASTEENMLPGCQSDDTCKDEPCSNGGQCQVTWNDFKCECSISYSGRLCETRLWCIDNPCFDAVRCVDLQDGYECLTEAIFQDNSLQYVANSSLLTPVTNITMDIRTRDENGILLRATSSAEVFCLALLNSSLLVKLDSGESAELLAFTSDRIIADGAWHHIQLTMVDPTQSASRWRLTVDGERVGGSFGVGGNLNFLNDTIIWLAEKYTGCLGEVRMGGIYLPLINVPDAPQMSRFSRLGGHEPTIGCQGAPICDSQPCLNQGECQDQFFEFNCSCSAGWEGKLCETEINECSSGPCVYGTCKDLLADYQCDCEPGYKGKDCQEEVDNCLEFGCVNGGTCVENVGIHTCSCPHGFVGKRCQWRFPPVTCDANTKCLNGGVCIGGDSGGNCTCRPGYTGDRCETEIDECESSPCLNGATCLDRLNHFKCVCVPGFSGTLCESNKEEHMERVPWLVVTIPLTTLCVLLAILVVFFLIMTARKKRQSEGTYSPSSQEVAGARLEMGSVLKVPPEERLI</sequence>
<dbReference type="SUPFAM" id="SSF57184">
    <property type="entry name" value="Growth factor receptor domain"/>
    <property type="match status" value="2"/>
</dbReference>
<dbReference type="InterPro" id="IPR001283">
    <property type="entry name" value="CRISP-related"/>
</dbReference>
<dbReference type="Proteomes" id="UP000438429">
    <property type="component" value="Unassembled WGS sequence"/>
</dbReference>
<dbReference type="FunFam" id="2.60.120.200:FF:000130">
    <property type="entry name" value="Crumbs 2, cell polarity complex component"/>
    <property type="match status" value="1"/>
</dbReference>
<dbReference type="InterPro" id="IPR018097">
    <property type="entry name" value="EGF_Ca-bd_CS"/>
</dbReference>
<dbReference type="FunFam" id="2.10.25.10:FF:000784">
    <property type="entry name" value="Uncharacterized protein"/>
    <property type="match status" value="1"/>
</dbReference>
<feature type="domain" description="Laminin G" evidence="16">
    <location>
        <begin position="788"/>
        <end position="971"/>
    </location>
</feature>
<feature type="domain" description="EGF-like" evidence="17">
    <location>
        <begin position="487"/>
        <end position="523"/>
    </location>
</feature>
<feature type="domain" description="EGF-like" evidence="17">
    <location>
        <begin position="410"/>
        <end position="447"/>
    </location>
</feature>
<evidence type="ECO:0000256" key="15">
    <source>
        <dbReference type="SAM" id="Phobius"/>
    </source>
</evidence>
<feature type="domain" description="EGF-like" evidence="17">
    <location>
        <begin position="640"/>
        <end position="697"/>
    </location>
</feature>
<feature type="disulfide bond" evidence="14">
    <location>
        <begin position="475"/>
        <end position="484"/>
    </location>
</feature>
<feature type="domain" description="EGF-like" evidence="17">
    <location>
        <begin position="699"/>
        <end position="741"/>
    </location>
</feature>
<feature type="domain" description="EGF-like" evidence="17">
    <location>
        <begin position="525"/>
        <end position="561"/>
    </location>
</feature>
<dbReference type="GO" id="GO:0005509">
    <property type="term" value="F:calcium ion binding"/>
    <property type="evidence" value="ECO:0007669"/>
    <property type="project" value="InterPro"/>
</dbReference>
<dbReference type="SUPFAM" id="SSF57196">
    <property type="entry name" value="EGF/Laminin"/>
    <property type="match status" value="9"/>
</dbReference>
<feature type="disulfide bond" evidence="14">
    <location>
        <begin position="1212"/>
        <end position="1221"/>
    </location>
</feature>
<dbReference type="InterPro" id="IPR000152">
    <property type="entry name" value="EGF-type_Asp/Asn_hydroxyl_site"/>
</dbReference>
<keyword evidence="5 15" id="KW-0812">Transmembrane</keyword>
<feature type="disulfide bond" evidence="14">
    <location>
        <begin position="513"/>
        <end position="522"/>
    </location>
</feature>
<feature type="domain" description="EGF-like" evidence="17">
    <location>
        <begin position="334"/>
        <end position="369"/>
    </location>
</feature>
<dbReference type="PROSITE" id="PS00022">
    <property type="entry name" value="EGF_1"/>
    <property type="match status" value="16"/>
</dbReference>
<keyword evidence="8" id="KW-0914">Notch signaling pathway</keyword>
<dbReference type="PANTHER" id="PTHR24049:SF1">
    <property type="entry name" value="PROTEIN CRUMBS HOMOLOG 1"/>
    <property type="match status" value="1"/>
</dbReference>
<dbReference type="GO" id="GO:0045597">
    <property type="term" value="P:positive regulation of cell differentiation"/>
    <property type="evidence" value="ECO:0007669"/>
    <property type="project" value="UniProtKB-ARBA"/>
</dbReference>
<dbReference type="GO" id="GO:1901222">
    <property type="term" value="P:regulation of non-canonical NF-kappaB signal transduction"/>
    <property type="evidence" value="ECO:0007669"/>
    <property type="project" value="UniProtKB-ARBA"/>
</dbReference>
<dbReference type="PANTHER" id="PTHR24049">
    <property type="entry name" value="CRUMBS FAMILY MEMBER"/>
    <property type="match status" value="1"/>
</dbReference>
<feature type="disulfide bond" evidence="14">
    <location>
        <begin position="359"/>
        <end position="368"/>
    </location>
</feature>
<evidence type="ECO:0000259" key="17">
    <source>
        <dbReference type="PROSITE" id="PS50026"/>
    </source>
</evidence>
<feature type="domain" description="Laminin G" evidence="16">
    <location>
        <begin position="1250"/>
        <end position="1421"/>
    </location>
</feature>
<comment type="subcellular location">
    <subcellularLocation>
        <location evidence="1">Apical cell membrane</location>
        <topology evidence="1">Single-pass type I membrane protein</topology>
    </subcellularLocation>
</comment>
<dbReference type="FunFam" id="2.10.25.10:FF:000796">
    <property type="entry name" value="Crumbs cell polarity complex component 2b"/>
    <property type="match status" value="1"/>
</dbReference>
<reference evidence="18 19" key="1">
    <citation type="submission" date="2019-06" db="EMBL/GenBank/DDBJ databases">
        <title>Draft genomes of female and male turbot (Scophthalmus maximus).</title>
        <authorList>
            <person name="Xu H."/>
            <person name="Xu X.-W."/>
            <person name="Shao C."/>
            <person name="Chen S."/>
        </authorList>
    </citation>
    <scope>NUCLEOTIDE SEQUENCE [LARGE SCALE GENOMIC DNA]</scope>
    <source>
        <strain evidence="18">Ysfricsl-2016a</strain>
        <tissue evidence="18">Blood</tissue>
    </source>
</reference>
<dbReference type="SMART" id="SM00198">
    <property type="entry name" value="SCP"/>
    <property type="match status" value="1"/>
</dbReference>
<dbReference type="PROSITE" id="PS50025">
    <property type="entry name" value="LAM_G_DOMAIN"/>
    <property type="match status" value="3"/>
</dbReference>
<dbReference type="FunFam" id="3.40.33.10:FF:000002">
    <property type="entry name" value="Golgi-associated plant pathogenesis-related protein 1"/>
    <property type="match status" value="1"/>
</dbReference>
<feature type="disulfide bond" evidence="14">
    <location>
        <begin position="628"/>
        <end position="637"/>
    </location>
</feature>
<evidence type="ECO:0000256" key="7">
    <source>
        <dbReference type="ARBA" id="ARBA00022737"/>
    </source>
</evidence>
<dbReference type="GO" id="GO:0032991">
    <property type="term" value="C:protein-containing complex"/>
    <property type="evidence" value="ECO:0007669"/>
    <property type="project" value="UniProtKB-ARBA"/>
</dbReference>
<evidence type="ECO:0000256" key="5">
    <source>
        <dbReference type="ARBA" id="ARBA00022692"/>
    </source>
</evidence>
<feature type="disulfide bond" evidence="14">
    <location>
        <begin position="1449"/>
        <end position="1458"/>
    </location>
</feature>
<keyword evidence="7" id="KW-0677">Repeat</keyword>
<feature type="disulfide bond" evidence="14">
    <location>
        <begin position="1603"/>
        <end position="1612"/>
    </location>
</feature>
<evidence type="ECO:0000313" key="18">
    <source>
        <dbReference type="EMBL" id="KAF0033372.1"/>
    </source>
</evidence>
<dbReference type="InterPro" id="IPR001791">
    <property type="entry name" value="Laminin_G"/>
</dbReference>
<dbReference type="InterPro" id="IPR013032">
    <property type="entry name" value="EGF-like_CS"/>
</dbReference>
<feature type="disulfide bond" evidence="14">
    <location>
        <begin position="1465"/>
        <end position="1475"/>
    </location>
</feature>
<organism evidence="18 19">
    <name type="scientific">Scophthalmus maximus</name>
    <name type="common">Turbot</name>
    <name type="synonym">Psetta maxima</name>
    <dbReference type="NCBI Taxonomy" id="52904"/>
    <lineage>
        <taxon>Eukaryota</taxon>
        <taxon>Metazoa</taxon>
        <taxon>Chordata</taxon>
        <taxon>Craniata</taxon>
        <taxon>Vertebrata</taxon>
        <taxon>Euteleostomi</taxon>
        <taxon>Actinopterygii</taxon>
        <taxon>Neopterygii</taxon>
        <taxon>Teleostei</taxon>
        <taxon>Neoteleostei</taxon>
        <taxon>Acanthomorphata</taxon>
        <taxon>Carangaria</taxon>
        <taxon>Pleuronectiformes</taxon>
        <taxon>Pleuronectoidei</taxon>
        <taxon>Scophthalmidae</taxon>
        <taxon>Scophthalmus</taxon>
    </lineage>
</organism>
<dbReference type="FunFam" id="2.10.25.10:FF:000109">
    <property type="entry name" value="Notch homolog 4, [Drosophila]"/>
    <property type="match status" value="1"/>
</dbReference>
<feature type="domain" description="EGF-like" evidence="17">
    <location>
        <begin position="1577"/>
        <end position="1613"/>
    </location>
</feature>
<dbReference type="GO" id="GO:0005576">
    <property type="term" value="C:extracellular region"/>
    <property type="evidence" value="ECO:0007669"/>
    <property type="project" value="InterPro"/>
</dbReference>
<keyword evidence="4 14" id="KW-0245">EGF-like domain</keyword>
<comment type="caution">
    <text evidence="18">The sequence shown here is derived from an EMBL/GenBank/DDBJ whole genome shotgun (WGS) entry which is preliminary data.</text>
</comment>
<dbReference type="GO" id="GO:0031017">
    <property type="term" value="P:exocrine pancreas development"/>
    <property type="evidence" value="ECO:0007669"/>
    <property type="project" value="UniProtKB-ARBA"/>
</dbReference>
<dbReference type="CDD" id="cd00110">
    <property type="entry name" value="LamG"/>
    <property type="match status" value="3"/>
</dbReference>
<keyword evidence="2" id="KW-0217">Developmental protein</keyword>
<dbReference type="EMBL" id="VEVO01000012">
    <property type="protein sequence ID" value="KAF0033372.1"/>
    <property type="molecule type" value="Genomic_DNA"/>
</dbReference>
<dbReference type="PROSITE" id="PS01009">
    <property type="entry name" value="CRISP_1"/>
    <property type="match status" value="1"/>
</dbReference>
<evidence type="ECO:0000256" key="12">
    <source>
        <dbReference type="ARBA" id="ARBA00023180"/>
    </source>
</evidence>
<dbReference type="CDD" id="cd00054">
    <property type="entry name" value="EGF_CA"/>
    <property type="match status" value="15"/>
</dbReference>
<feature type="domain" description="EGF-like" evidence="17">
    <location>
        <begin position="1423"/>
        <end position="1459"/>
    </location>
</feature>
<feature type="domain" description="EGF-like" evidence="17">
    <location>
        <begin position="293"/>
        <end position="332"/>
    </location>
</feature>
<dbReference type="SMART" id="SM00282">
    <property type="entry name" value="LamG"/>
    <property type="match status" value="3"/>
</dbReference>
<feature type="domain" description="EGF-like" evidence="17">
    <location>
        <begin position="1186"/>
        <end position="1222"/>
    </location>
</feature>
<dbReference type="InterPro" id="IPR034113">
    <property type="entry name" value="SCP_GAPR1-like"/>
</dbReference>
<feature type="disulfide bond" evidence="14">
    <location>
        <begin position="437"/>
        <end position="446"/>
    </location>
</feature>
<dbReference type="InterPro" id="IPR014044">
    <property type="entry name" value="CAP_dom"/>
</dbReference>
<feature type="domain" description="EGF-like" evidence="17">
    <location>
        <begin position="563"/>
        <end position="600"/>
    </location>
</feature>
<dbReference type="InterPro" id="IPR001881">
    <property type="entry name" value="EGF-like_Ca-bd_dom"/>
</dbReference>
<dbReference type="SMART" id="SM00179">
    <property type="entry name" value="EGF_CA"/>
    <property type="match status" value="18"/>
</dbReference>
<dbReference type="PRINTS" id="PR00010">
    <property type="entry name" value="EGFBLOOD"/>
</dbReference>
<evidence type="ECO:0000256" key="8">
    <source>
        <dbReference type="ARBA" id="ARBA00022976"/>
    </source>
</evidence>
<dbReference type="GO" id="GO:0007219">
    <property type="term" value="P:Notch signaling pathway"/>
    <property type="evidence" value="ECO:0007669"/>
    <property type="project" value="UniProtKB-KW"/>
</dbReference>
<name>A0A6A4STE1_SCOMX</name>
<comment type="similarity">
    <text evidence="13">Belongs to the Crumbs protein family.</text>
</comment>
<feature type="domain" description="Laminin G" evidence="16">
    <location>
        <begin position="1012"/>
        <end position="1184"/>
    </location>
</feature>
<feature type="domain" description="EGF-like" evidence="17">
    <location>
        <begin position="743"/>
        <end position="784"/>
    </location>
</feature>
<dbReference type="Gene3D" id="2.60.120.200">
    <property type="match status" value="3"/>
</dbReference>
<dbReference type="InterPro" id="IPR018244">
    <property type="entry name" value="Allrgn_V5/Tpx1_CS"/>
</dbReference>
<dbReference type="Pfam" id="PF02210">
    <property type="entry name" value="Laminin_G_2"/>
    <property type="match status" value="3"/>
</dbReference>
<gene>
    <name evidence="18" type="ORF">F2P81_013438</name>
</gene>
<feature type="domain" description="EGF-like" evidence="17">
    <location>
        <begin position="1461"/>
        <end position="1496"/>
    </location>
</feature>
<evidence type="ECO:0000256" key="9">
    <source>
        <dbReference type="ARBA" id="ARBA00022989"/>
    </source>
</evidence>
<dbReference type="InterPro" id="IPR013320">
    <property type="entry name" value="ConA-like_dom_sf"/>
</dbReference>
<accession>A0A6A4STE1</accession>
<feature type="disulfide bond" evidence="14">
    <location>
        <begin position="774"/>
        <end position="783"/>
    </location>
</feature>
<dbReference type="FunFam" id="2.60.120.200:FF:000055">
    <property type="entry name" value="Crumbs cell polarity complex component 1"/>
    <property type="match status" value="1"/>
</dbReference>
<dbReference type="GO" id="GO:0016324">
    <property type="term" value="C:apical plasma membrane"/>
    <property type="evidence" value="ECO:0007669"/>
    <property type="project" value="UniProtKB-SubCell"/>
</dbReference>
<keyword evidence="10 15" id="KW-0472">Membrane</keyword>
<dbReference type="PRINTS" id="PR00837">
    <property type="entry name" value="V5TPXLIKE"/>
</dbReference>
<dbReference type="InterPro" id="IPR000742">
    <property type="entry name" value="EGF"/>
</dbReference>
<dbReference type="PROSITE" id="PS01186">
    <property type="entry name" value="EGF_2"/>
    <property type="match status" value="15"/>
</dbReference>
<dbReference type="FunFam" id="2.10.25.10:FF:000208">
    <property type="entry name" value="Crumbs 2, cell polarity complex component"/>
    <property type="match status" value="1"/>
</dbReference>
<evidence type="ECO:0000313" key="19">
    <source>
        <dbReference type="Proteomes" id="UP000438429"/>
    </source>
</evidence>
<dbReference type="Gene3D" id="3.40.33.10">
    <property type="entry name" value="CAP"/>
    <property type="match status" value="1"/>
</dbReference>
<dbReference type="PROSITE" id="PS50026">
    <property type="entry name" value="EGF_3"/>
    <property type="match status" value="19"/>
</dbReference>
<dbReference type="FunFam" id="2.10.25.10:FF:000039">
    <property type="entry name" value="Crumbs cell polarity complex component 1"/>
    <property type="match status" value="1"/>
</dbReference>
<feature type="domain" description="EGF-like" evidence="17">
    <location>
        <begin position="449"/>
        <end position="485"/>
    </location>
</feature>
<dbReference type="CDD" id="cd05382">
    <property type="entry name" value="CAP_GAPR1-like"/>
    <property type="match status" value="1"/>
</dbReference>
<evidence type="ECO:0000256" key="10">
    <source>
        <dbReference type="ARBA" id="ARBA00023136"/>
    </source>
</evidence>
<feature type="domain" description="EGF-like" evidence="17">
    <location>
        <begin position="1538"/>
        <end position="1575"/>
    </location>
</feature>
<dbReference type="PROSITE" id="PS01187">
    <property type="entry name" value="EGF_CA"/>
    <property type="match status" value="4"/>
</dbReference>
<dbReference type="FunFam" id="2.10.25.10:FF:000146">
    <property type="entry name" value="Putative neurogenic locus notch"/>
    <property type="match status" value="2"/>
</dbReference>
<feature type="disulfide bond" evidence="14">
    <location>
        <begin position="1565"/>
        <end position="1574"/>
    </location>
</feature>
<dbReference type="InterPro" id="IPR051022">
    <property type="entry name" value="Notch_Cell-Fate_Det"/>
</dbReference>
<feature type="domain" description="EGF-like" evidence="17">
    <location>
        <begin position="371"/>
        <end position="408"/>
    </location>
</feature>
<evidence type="ECO:0000256" key="11">
    <source>
        <dbReference type="ARBA" id="ARBA00023157"/>
    </source>
</evidence>
<dbReference type="FunFam" id="2.10.25.10:FF:000472">
    <property type="entry name" value="Uncharacterized protein, isoform A"/>
    <property type="match status" value="2"/>
</dbReference>
<feature type="domain" description="EGF-like" evidence="17">
    <location>
        <begin position="602"/>
        <end position="638"/>
    </location>
</feature>
<evidence type="ECO:0000256" key="2">
    <source>
        <dbReference type="ARBA" id="ARBA00022473"/>
    </source>
</evidence>
<evidence type="ECO:0000259" key="16">
    <source>
        <dbReference type="PROSITE" id="PS50025"/>
    </source>
</evidence>
<evidence type="ECO:0000256" key="14">
    <source>
        <dbReference type="PROSITE-ProRule" id="PRU00076"/>
    </source>
</evidence>
<dbReference type="SUPFAM" id="SSF49899">
    <property type="entry name" value="Concanavalin A-like lectins/glucanases"/>
    <property type="match status" value="3"/>
</dbReference>
<keyword evidence="6" id="KW-0732">Signal</keyword>
<dbReference type="GO" id="GO:0045197">
    <property type="term" value="P:establishment or maintenance of epithelial cell apical/basal polarity"/>
    <property type="evidence" value="ECO:0007669"/>
    <property type="project" value="TreeGrafter"/>
</dbReference>
<proteinExistence type="inferred from homology"/>
<feature type="domain" description="EGF-like" evidence="17">
    <location>
        <begin position="973"/>
        <end position="1009"/>
    </location>
</feature>
<evidence type="ECO:0000256" key="13">
    <source>
        <dbReference type="ARBA" id="ARBA00060989"/>
    </source>
</evidence>
<dbReference type="Gene3D" id="2.10.25.10">
    <property type="entry name" value="Laminin"/>
    <property type="match status" value="19"/>
</dbReference>
<feature type="disulfide bond" evidence="14">
    <location>
        <begin position="1486"/>
        <end position="1495"/>
    </location>
</feature>
<dbReference type="InterPro" id="IPR009030">
    <property type="entry name" value="Growth_fac_rcpt_cys_sf"/>
</dbReference>
<dbReference type="Pfam" id="PF12661">
    <property type="entry name" value="hEGF"/>
    <property type="match status" value="5"/>
</dbReference>
<protein>
    <submittedName>
        <fullName evidence="18">Uncharacterized protein</fullName>
    </submittedName>
</protein>
<dbReference type="Pfam" id="PF00008">
    <property type="entry name" value="EGF"/>
    <property type="match status" value="10"/>
</dbReference>
<evidence type="ECO:0000256" key="6">
    <source>
        <dbReference type="ARBA" id="ARBA00022729"/>
    </source>
</evidence>
<feature type="disulfide bond" evidence="14">
    <location>
        <begin position="687"/>
        <end position="696"/>
    </location>
</feature>
<dbReference type="SUPFAM" id="SSF55797">
    <property type="entry name" value="PR-1-like"/>
    <property type="match status" value="1"/>
</dbReference>